<evidence type="ECO:0000256" key="1">
    <source>
        <dbReference type="ARBA" id="ARBA00004906"/>
    </source>
</evidence>
<dbReference type="OMA" id="GWAFCEP"/>
<dbReference type="InterPro" id="IPR051628">
    <property type="entry name" value="LUBAC_E3_Ligases"/>
</dbReference>
<dbReference type="PROSITE" id="PS00518">
    <property type="entry name" value="ZF_RING_1"/>
    <property type="match status" value="1"/>
</dbReference>
<gene>
    <name evidence="13" type="primary">LOC113394747</name>
</gene>
<dbReference type="InterPro" id="IPR044066">
    <property type="entry name" value="TRIAD_supradom"/>
</dbReference>
<dbReference type="RefSeq" id="XP_026487958.2">
    <property type="nucleotide sequence ID" value="XM_026632173.2"/>
</dbReference>
<keyword evidence="12" id="KW-1185">Reference proteome</keyword>
<dbReference type="GO" id="GO:0008270">
    <property type="term" value="F:zinc ion binding"/>
    <property type="evidence" value="ECO:0007669"/>
    <property type="project" value="UniProtKB-KW"/>
</dbReference>
<feature type="domain" description="RING-type" evidence="10">
    <location>
        <begin position="1018"/>
        <end position="1060"/>
    </location>
</feature>
<accession>A0A8B8HSY5</accession>
<dbReference type="Proteomes" id="UP001652626">
    <property type="component" value="Chromosome 4"/>
</dbReference>
<dbReference type="Gene3D" id="3.30.40.10">
    <property type="entry name" value="Zinc/RING finger domain, C3HC4 (zinc finger)"/>
    <property type="match status" value="1"/>
</dbReference>
<evidence type="ECO:0000259" key="11">
    <source>
        <dbReference type="PROSITE" id="PS51873"/>
    </source>
</evidence>
<evidence type="ECO:0000256" key="6">
    <source>
        <dbReference type="ARBA" id="ARBA00022786"/>
    </source>
</evidence>
<dbReference type="InterPro" id="IPR047558">
    <property type="entry name" value="BRcat_RBR_HOIL1"/>
</dbReference>
<feature type="compositionally biased region" description="Basic and acidic residues" evidence="9">
    <location>
        <begin position="464"/>
        <end position="475"/>
    </location>
</feature>
<dbReference type="CDD" id="cd16633">
    <property type="entry name" value="mRING-HC-C3HC3D_RBR_HOIL1"/>
    <property type="match status" value="1"/>
</dbReference>
<evidence type="ECO:0000256" key="2">
    <source>
        <dbReference type="ARBA" id="ARBA00022679"/>
    </source>
</evidence>
<evidence type="ECO:0000256" key="9">
    <source>
        <dbReference type="SAM" id="MobiDB-lite"/>
    </source>
</evidence>
<dbReference type="GO" id="GO:0043130">
    <property type="term" value="F:ubiquitin binding"/>
    <property type="evidence" value="ECO:0007669"/>
    <property type="project" value="TreeGrafter"/>
</dbReference>
<feature type="region of interest" description="Disordered" evidence="9">
    <location>
        <begin position="207"/>
        <end position="229"/>
    </location>
</feature>
<evidence type="ECO:0000313" key="12">
    <source>
        <dbReference type="Proteomes" id="UP001652626"/>
    </source>
</evidence>
<dbReference type="InterPro" id="IPR001841">
    <property type="entry name" value="Znf_RING"/>
</dbReference>
<keyword evidence="2" id="KW-0808">Transferase</keyword>
<evidence type="ECO:0000256" key="3">
    <source>
        <dbReference type="ARBA" id="ARBA00022723"/>
    </source>
</evidence>
<reference evidence="13" key="1">
    <citation type="submission" date="2025-08" db="UniProtKB">
        <authorList>
            <consortium name="RefSeq"/>
        </authorList>
    </citation>
    <scope>IDENTIFICATION</scope>
    <source>
        <tissue evidence="13">Whole body</tissue>
    </source>
</reference>
<keyword evidence="7" id="KW-0862">Zinc</keyword>
<dbReference type="InterPro" id="IPR047559">
    <property type="entry name" value="HOIL1_RBR_mRING-HC-C3HC3D"/>
</dbReference>
<keyword evidence="6" id="KW-0833">Ubl conjugation pathway</keyword>
<organism evidence="12 13">
    <name type="scientific">Vanessa tameamea</name>
    <name type="common">Kamehameha butterfly</name>
    <dbReference type="NCBI Taxonomy" id="334116"/>
    <lineage>
        <taxon>Eukaryota</taxon>
        <taxon>Metazoa</taxon>
        <taxon>Ecdysozoa</taxon>
        <taxon>Arthropoda</taxon>
        <taxon>Hexapoda</taxon>
        <taxon>Insecta</taxon>
        <taxon>Pterygota</taxon>
        <taxon>Neoptera</taxon>
        <taxon>Endopterygota</taxon>
        <taxon>Lepidoptera</taxon>
        <taxon>Glossata</taxon>
        <taxon>Ditrysia</taxon>
        <taxon>Papilionoidea</taxon>
        <taxon>Nymphalidae</taxon>
        <taxon>Nymphalinae</taxon>
        <taxon>Vanessa</taxon>
    </lineage>
</organism>
<keyword evidence="3" id="KW-0479">Metal-binding</keyword>
<dbReference type="GeneID" id="113394747"/>
<dbReference type="CDD" id="cd20358">
    <property type="entry name" value="Rcat_RBR_HOIL1"/>
    <property type="match status" value="1"/>
</dbReference>
<dbReference type="SUPFAM" id="SSF57850">
    <property type="entry name" value="RING/U-box"/>
    <property type="match status" value="3"/>
</dbReference>
<protein>
    <submittedName>
        <fullName evidence="13">Uncharacterized protein LOC113394747</fullName>
    </submittedName>
</protein>
<dbReference type="Gene3D" id="3.10.20.90">
    <property type="entry name" value="Phosphatidylinositol 3-kinase Catalytic Subunit, Chain A, domain 1"/>
    <property type="match status" value="1"/>
</dbReference>
<keyword evidence="4" id="KW-0677">Repeat</keyword>
<dbReference type="GO" id="GO:0004842">
    <property type="term" value="F:ubiquitin-protein transferase activity"/>
    <property type="evidence" value="ECO:0007669"/>
    <property type="project" value="TreeGrafter"/>
</dbReference>
<evidence type="ECO:0000256" key="8">
    <source>
        <dbReference type="PROSITE-ProRule" id="PRU00175"/>
    </source>
</evidence>
<dbReference type="AlphaFoldDB" id="A0A8B8HSY5"/>
<name>A0A8B8HSY5_VANTA</name>
<evidence type="ECO:0000256" key="4">
    <source>
        <dbReference type="ARBA" id="ARBA00022737"/>
    </source>
</evidence>
<dbReference type="OrthoDB" id="261960at2759"/>
<dbReference type="GO" id="GO:0071797">
    <property type="term" value="C:LUBAC complex"/>
    <property type="evidence" value="ECO:0007669"/>
    <property type="project" value="TreeGrafter"/>
</dbReference>
<proteinExistence type="predicted"/>
<dbReference type="GO" id="GO:0043161">
    <property type="term" value="P:proteasome-mediated ubiquitin-dependent protein catabolic process"/>
    <property type="evidence" value="ECO:0007669"/>
    <property type="project" value="TreeGrafter"/>
</dbReference>
<evidence type="ECO:0000256" key="7">
    <source>
        <dbReference type="ARBA" id="ARBA00022833"/>
    </source>
</evidence>
<dbReference type="InterPro" id="IPR047557">
    <property type="entry name" value="Rcat_RBR_HOIL1"/>
</dbReference>
<dbReference type="PANTHER" id="PTHR22770:SF13">
    <property type="entry name" value="RING-TYPE DOMAIN-CONTAINING PROTEIN"/>
    <property type="match status" value="1"/>
</dbReference>
<evidence type="ECO:0000259" key="10">
    <source>
        <dbReference type="PROSITE" id="PS50089"/>
    </source>
</evidence>
<dbReference type="InterPro" id="IPR017907">
    <property type="entry name" value="Znf_RING_CS"/>
</dbReference>
<feature type="domain" description="RING-type" evidence="11">
    <location>
        <begin position="1014"/>
        <end position="1241"/>
    </location>
</feature>
<sequence length="1245" mass="140504">MIGDVEGEAPRLRPLSGGIWTLFSWLRRSERCISDESINSVGSDRTVASFDFLAPFHYKHVNPLILPQSPLTDTYKKRLYERNLQRQHDRDLTLRRKYGLYTEEGLGYDAFSLPPARKILKDPLQNRQRRAISESTIQPRAAYVPGKRRAPLPPTAVISTSLPRNYKRKRPAPKPPVKLTEHNKENVYTKEKIQMSSKAIFDQHSCDNNNKIADHKTNKNTKKDHSSKEIKLRSEKSFLKQIFDGKKRNSAIDTNYIKVLPSISELDKQAAEIIQNKKLLHTESESQSEGNWICTICLRKYNATIISCIYCGKGNSYKPNKPDIKTSTVGSNMCTQTENNAFKSNNKNEIDEKKQLKKMLKEMKDSLPKKSKNYEGNSVKNKQTITTATEMPTLRIGSTVRNHKNSTQGTLRVENYFEKESERRLKIQSAKDMFLTAQPSSSKQIPSTSKYIDDNEKVMKMESHHDIKNSSKDDGVQTPSSTFNDNVRKQLLHNEISPLLKKSIEQKRLKNSNDETRLNLNDVLPQIIDKNKMLTSSDRLITKTAFEKELSLTEERKIASKENPINQPTPNITDLKIAHKNTEKSNSVSEKHQLNNEENLIKNKAATDISRNVKVDENFTQKSELKIKSDFITNDNKLHLVDVNLHKKVQKMDNSTNNNLHIPLKISSLLNPFYSPKYNNPDDDKNVSEKDNNKKLVFEQKQNNIFSLKLPSTSSTSTNHLKNEVPKREETIIGESKQGEIDTPTVNIISTAITSINNLDHHARRRDLINQLEQSIANGDEQTAAAAAAKLAKLKLSCSVLSFSSQIVGGPRLTANKKEYFEGSLKDKKLDQPQVNQETIVKTEKKAIFTQESSKLTNVLTKNTPADGIIVDKPVPSTSLQKQDEIFPIDVWIEDKDATRGPIRLLVTRKAVVGELKRQAEKSLGLQISMQRWIIGKTLCSNDNTPLITLAGPDLIAPFYLCLVETDINKEKIDETKIEIDKDNDINKAKNKDSSDVYTELIKLEQQALVPNSEVFDCGVCIEQCAIGEGVVLRECIHTFCRECLADVVRHCTEPVVSCPAIACHGTIQEREIRALLSPEDYEKWLARSLAAAESGTRNTFHCRTRDCTGWAFCEPGVRRFPCPVCNHTNCLPCQAVHDGETCDQYQIKLRAAVTAVESDQTDVGTQALLKSLIERGEALECPECKAIITKKWGCDWIKCSACKTEICWVTKGRRWGPGGKGDTTGGCRCGIDGKRCHPSCGYCH</sequence>
<dbReference type="PANTHER" id="PTHR22770">
    <property type="entry name" value="UBIQUITIN CONJUGATING ENZYME 7 INTERACTING PROTEIN-RELATED"/>
    <property type="match status" value="1"/>
</dbReference>
<dbReference type="PROSITE" id="PS50089">
    <property type="entry name" value="ZF_RING_2"/>
    <property type="match status" value="1"/>
</dbReference>
<dbReference type="PROSITE" id="PS51873">
    <property type="entry name" value="TRIAD"/>
    <property type="match status" value="1"/>
</dbReference>
<dbReference type="InterPro" id="IPR013083">
    <property type="entry name" value="Znf_RING/FYVE/PHD"/>
</dbReference>
<dbReference type="CDD" id="cd20345">
    <property type="entry name" value="BRcat_RBR_HOIL1"/>
    <property type="match status" value="1"/>
</dbReference>
<feature type="region of interest" description="Disordered" evidence="9">
    <location>
        <begin position="464"/>
        <end position="483"/>
    </location>
</feature>
<feature type="compositionally biased region" description="Basic and acidic residues" evidence="9">
    <location>
        <begin position="212"/>
        <end position="229"/>
    </location>
</feature>
<dbReference type="GO" id="GO:0097039">
    <property type="term" value="P:protein linear polyubiquitination"/>
    <property type="evidence" value="ECO:0007669"/>
    <property type="project" value="TreeGrafter"/>
</dbReference>
<comment type="pathway">
    <text evidence="1">Protein modification; protein ubiquitination.</text>
</comment>
<keyword evidence="5 8" id="KW-0863">Zinc-finger</keyword>
<evidence type="ECO:0000256" key="5">
    <source>
        <dbReference type="ARBA" id="ARBA00022771"/>
    </source>
</evidence>
<evidence type="ECO:0000313" key="13">
    <source>
        <dbReference type="RefSeq" id="XP_026487958.2"/>
    </source>
</evidence>